<dbReference type="NCBIfam" id="TIGR00795">
    <property type="entry name" value="lctP"/>
    <property type="match status" value="1"/>
</dbReference>
<evidence type="ECO:0000313" key="9">
    <source>
        <dbReference type="EMBL" id="MBA8877304.1"/>
    </source>
</evidence>
<keyword evidence="4" id="KW-1003">Cell membrane</keyword>
<proteinExistence type="inferred from homology"/>
<feature type="transmembrane region" description="Helical" evidence="8">
    <location>
        <begin position="304"/>
        <end position="323"/>
    </location>
</feature>
<keyword evidence="7 8" id="KW-0472">Membrane</keyword>
<comment type="function">
    <text evidence="8">Uptake of L-lactate across the membrane. Can also transport D-lactate and glycolate.</text>
</comment>
<feature type="transmembrane region" description="Helical" evidence="8">
    <location>
        <begin position="38"/>
        <end position="57"/>
    </location>
</feature>
<accession>A0A839EIC3</accession>
<feature type="transmembrane region" description="Helical" evidence="8">
    <location>
        <begin position="433"/>
        <end position="456"/>
    </location>
</feature>
<feature type="transmembrane region" description="Helical" evidence="8">
    <location>
        <begin position="167"/>
        <end position="185"/>
    </location>
</feature>
<feature type="transmembrane region" description="Helical" evidence="8">
    <location>
        <begin position="140"/>
        <end position="160"/>
    </location>
</feature>
<dbReference type="GO" id="GO:0005886">
    <property type="term" value="C:plasma membrane"/>
    <property type="evidence" value="ECO:0007669"/>
    <property type="project" value="UniProtKB-SubCell"/>
</dbReference>
<organism evidence="9 10">
    <name type="scientific">Phyllobacterium myrsinacearum</name>
    <dbReference type="NCBI Taxonomy" id="28101"/>
    <lineage>
        <taxon>Bacteria</taxon>
        <taxon>Pseudomonadati</taxon>
        <taxon>Pseudomonadota</taxon>
        <taxon>Alphaproteobacteria</taxon>
        <taxon>Hyphomicrobiales</taxon>
        <taxon>Phyllobacteriaceae</taxon>
        <taxon>Phyllobacterium</taxon>
    </lineage>
</organism>
<keyword evidence="3 8" id="KW-0813">Transport</keyword>
<feature type="transmembrane region" description="Helical" evidence="8">
    <location>
        <begin position="401"/>
        <end position="421"/>
    </location>
</feature>
<keyword evidence="5 8" id="KW-0812">Transmembrane</keyword>
<evidence type="ECO:0000256" key="5">
    <source>
        <dbReference type="ARBA" id="ARBA00022692"/>
    </source>
</evidence>
<keyword evidence="8" id="KW-0997">Cell inner membrane</keyword>
<evidence type="ECO:0000256" key="1">
    <source>
        <dbReference type="ARBA" id="ARBA00004651"/>
    </source>
</evidence>
<dbReference type="Pfam" id="PF02652">
    <property type="entry name" value="Lactate_perm"/>
    <property type="match status" value="1"/>
</dbReference>
<keyword evidence="6 8" id="KW-1133">Transmembrane helix</keyword>
<feature type="transmembrane region" description="Helical" evidence="8">
    <location>
        <begin position="368"/>
        <end position="389"/>
    </location>
</feature>
<sequence>MMWNQVYNPFGNSVLSTLAAAIPVVILLAMIASNKVKVHIAAIIALVAANLVAIFIFTMPADMSIRASLLGVITGFFPIGWIVLNVIFLYRLTVEKGVFETLQNTIGGVTRDRRLQILLIAFSFGAFFEGASGFGTPVAVTAAILIGLGFSPLAASGLSLIANTAPVAYGALGTPIAGLSSVTGIDPFLLGAMVGRQLPIFSLIIPFWVVWAFAGYRGMKEVWPAILVTGVSFAVPQYLISNFINPWIVDIGASLISMACLIGFLRIWQPKVIWTSPALRTRDDSASQVPPVKTTKTTPTRAEVWASMTPWIIVCAVLLLWGTDWFKNAVNPWATLSYSVPGLNNLIMKVAPIAAQPTPEKAVFAFTWLSYTGSGMLIAAVISGLVMGYKPLEMLRVYGRTLKLCSYSLITISAMLAIGTLTRLSGIDATLGLAFAATGVLYPFFGTLLGWLGVALTGSDTASNVLFGNLQKITSEQLGLSPILMGAANSSGGVMGKMIDAQSIVVASTATNWYGHEGTILRFVFKHSIVLACLVGVLVMLQAYVFTWMIVTPP</sequence>
<feature type="transmembrane region" description="Helical" evidence="8">
    <location>
        <begin position="222"/>
        <end position="241"/>
    </location>
</feature>
<reference evidence="9 10" key="1">
    <citation type="submission" date="2020-07" db="EMBL/GenBank/DDBJ databases">
        <title>Genomic Encyclopedia of Type Strains, Phase IV (KMG-V): Genome sequencing to study the core and pangenomes of soil and plant-associated prokaryotes.</title>
        <authorList>
            <person name="Whitman W."/>
        </authorList>
    </citation>
    <scope>NUCLEOTIDE SEQUENCE [LARGE SCALE GENOMIC DNA]</scope>
    <source>
        <strain evidence="9 10">AN3</strain>
    </source>
</reference>
<dbReference type="AlphaFoldDB" id="A0A839EIC3"/>
<keyword evidence="10" id="KW-1185">Reference proteome</keyword>
<comment type="subcellular location">
    <subcellularLocation>
        <location evidence="8">Cell inner membrane</location>
        <topology evidence="8">Multi-pass membrane protein</topology>
    </subcellularLocation>
    <subcellularLocation>
        <location evidence="1">Cell membrane</location>
        <topology evidence="1">Multi-pass membrane protein</topology>
    </subcellularLocation>
</comment>
<dbReference type="PANTHER" id="PTHR30003">
    <property type="entry name" value="L-LACTATE PERMEASE"/>
    <property type="match status" value="1"/>
</dbReference>
<dbReference type="PANTHER" id="PTHR30003:SF0">
    <property type="entry name" value="GLYCOLATE PERMEASE GLCA-RELATED"/>
    <property type="match status" value="1"/>
</dbReference>
<feature type="transmembrane region" description="Helical" evidence="8">
    <location>
        <begin position="12"/>
        <end position="31"/>
    </location>
</feature>
<comment type="caution">
    <text evidence="9">The sequence shown here is derived from an EMBL/GenBank/DDBJ whole genome shotgun (WGS) entry which is preliminary data.</text>
</comment>
<dbReference type="Proteomes" id="UP000549052">
    <property type="component" value="Unassembled WGS sequence"/>
</dbReference>
<comment type="similarity">
    <text evidence="2 8">Belongs to the lactate permease family.</text>
</comment>
<dbReference type="GO" id="GO:0015295">
    <property type="term" value="F:solute:proton symporter activity"/>
    <property type="evidence" value="ECO:0007669"/>
    <property type="project" value="TreeGrafter"/>
</dbReference>
<feature type="transmembrane region" description="Helical" evidence="8">
    <location>
        <begin position="197"/>
        <end position="215"/>
    </location>
</feature>
<feature type="transmembrane region" description="Helical" evidence="8">
    <location>
        <begin position="529"/>
        <end position="551"/>
    </location>
</feature>
<evidence type="ECO:0000313" key="10">
    <source>
        <dbReference type="Proteomes" id="UP000549052"/>
    </source>
</evidence>
<feature type="transmembrane region" description="Helical" evidence="8">
    <location>
        <begin position="69"/>
        <end position="94"/>
    </location>
</feature>
<evidence type="ECO:0000256" key="3">
    <source>
        <dbReference type="ARBA" id="ARBA00022448"/>
    </source>
</evidence>
<dbReference type="EMBL" id="JACGXN010000001">
    <property type="protein sequence ID" value="MBA8877304.1"/>
    <property type="molecule type" value="Genomic_DNA"/>
</dbReference>
<evidence type="ECO:0000256" key="6">
    <source>
        <dbReference type="ARBA" id="ARBA00022989"/>
    </source>
</evidence>
<evidence type="ECO:0000256" key="8">
    <source>
        <dbReference type="RuleBase" id="RU365092"/>
    </source>
</evidence>
<evidence type="ECO:0000256" key="2">
    <source>
        <dbReference type="ARBA" id="ARBA00010100"/>
    </source>
</evidence>
<name>A0A839EIC3_9HYPH</name>
<evidence type="ECO:0000256" key="7">
    <source>
        <dbReference type="ARBA" id="ARBA00023136"/>
    </source>
</evidence>
<dbReference type="GO" id="GO:0015129">
    <property type="term" value="F:lactate transmembrane transporter activity"/>
    <property type="evidence" value="ECO:0007669"/>
    <property type="project" value="UniProtKB-UniRule"/>
</dbReference>
<evidence type="ECO:0000256" key="4">
    <source>
        <dbReference type="ARBA" id="ARBA00022475"/>
    </source>
</evidence>
<feature type="transmembrane region" description="Helical" evidence="8">
    <location>
        <begin position="115"/>
        <end position="134"/>
    </location>
</feature>
<protein>
    <recommendedName>
        <fullName evidence="8">L-lactate permease</fullName>
    </recommendedName>
</protein>
<dbReference type="InterPro" id="IPR003804">
    <property type="entry name" value="Lactate_perm"/>
</dbReference>
<gene>
    <name evidence="9" type="ORF">FHW16_000986</name>
</gene>
<feature type="transmembrane region" description="Helical" evidence="8">
    <location>
        <begin position="247"/>
        <end position="268"/>
    </location>
</feature>